<dbReference type="InterPro" id="IPR050804">
    <property type="entry name" value="MCC"/>
</dbReference>
<feature type="domain" description="MATH" evidence="3">
    <location>
        <begin position="6"/>
        <end position="126"/>
    </location>
</feature>
<dbReference type="AlphaFoldDB" id="A0A6D2KGQ6"/>
<comment type="caution">
    <text evidence="4">The sequence shown here is derived from an EMBL/GenBank/DDBJ whole genome shotgun (WGS) entry which is preliminary data.</text>
</comment>
<dbReference type="SMART" id="SM00061">
    <property type="entry name" value="MATH"/>
    <property type="match status" value="1"/>
</dbReference>
<dbReference type="InterPro" id="IPR002083">
    <property type="entry name" value="MATH/TRAF_dom"/>
</dbReference>
<gene>
    <name evidence="4" type="ORF">MERR_LOCUS34568</name>
</gene>
<keyword evidence="5" id="KW-1185">Reference proteome</keyword>
<feature type="coiled-coil region" evidence="2">
    <location>
        <begin position="329"/>
        <end position="356"/>
    </location>
</feature>
<dbReference type="OrthoDB" id="507001at2759"/>
<dbReference type="PROSITE" id="PS50144">
    <property type="entry name" value="MATH"/>
    <property type="match status" value="1"/>
</dbReference>
<dbReference type="Gene3D" id="2.60.210.10">
    <property type="entry name" value="Apoptosis, Tumor Necrosis Factor Receptor Associated Protein 2, Chain A"/>
    <property type="match status" value="1"/>
</dbReference>
<dbReference type="EMBL" id="CACVBM020001373">
    <property type="protein sequence ID" value="CAA7047333.1"/>
    <property type="molecule type" value="Genomic_DNA"/>
</dbReference>
<evidence type="ECO:0000259" key="3">
    <source>
        <dbReference type="PROSITE" id="PS50144"/>
    </source>
</evidence>
<protein>
    <recommendedName>
        <fullName evidence="3">MATH domain-containing protein</fullName>
    </recommendedName>
</protein>
<sequence length="412" mass="46920">MEDQKQMSFSFEIDNFSDKKGLIRYPLFSSGGCEWYVEVYPKGDDIVDDHLSLYLQVANPESLRLGWKRRATYSLIILNRSGEELFKEYVFCAQFSGCGFPKALPLKKLQEKGFLEKNKLVVRVEVKVDEVVDEGDATENETFNYGGFQVLYSQVVSLSWIVEEHPDFAVNVTQKNQRMKTAYINILLDLIETLNKPPHSITQTELSNAQSELIDLTEAGFKLDWLETKLDEVFLERKKMNTADGSDLKDELNKEIGKSAAKVSSMENFKDELSDLKDELNKEKSKSATCAAKVSDIEKEVWVLRDEVSDLEDVLNMEKGKSNTCAAEVLSLKQTVSDLEEEVWVLKDEVSDLKDVLNKEKDKSDTYAAKVLSLEQTVLNQTVLNLRADLKEEKGVVSSWEVLDYADLHNEK</sequence>
<dbReference type="InterPro" id="IPR008974">
    <property type="entry name" value="TRAF-like"/>
</dbReference>
<reference evidence="4" key="1">
    <citation type="submission" date="2020-01" db="EMBL/GenBank/DDBJ databases">
        <authorList>
            <person name="Mishra B."/>
        </authorList>
    </citation>
    <scope>NUCLEOTIDE SEQUENCE [LARGE SCALE GENOMIC DNA]</scope>
</reference>
<proteinExistence type="predicted"/>
<evidence type="ECO:0000313" key="4">
    <source>
        <dbReference type="EMBL" id="CAA7047333.1"/>
    </source>
</evidence>
<dbReference type="CDD" id="cd00121">
    <property type="entry name" value="MATH"/>
    <property type="match status" value="1"/>
</dbReference>
<evidence type="ECO:0000313" key="5">
    <source>
        <dbReference type="Proteomes" id="UP000467841"/>
    </source>
</evidence>
<keyword evidence="1 2" id="KW-0175">Coiled coil</keyword>
<dbReference type="Proteomes" id="UP000467841">
    <property type="component" value="Unassembled WGS sequence"/>
</dbReference>
<name>A0A6D2KGQ6_9BRAS</name>
<evidence type="ECO:0000256" key="2">
    <source>
        <dbReference type="SAM" id="Coils"/>
    </source>
</evidence>
<dbReference type="SUPFAM" id="SSF49599">
    <property type="entry name" value="TRAF domain-like"/>
    <property type="match status" value="1"/>
</dbReference>
<dbReference type="Pfam" id="PF22486">
    <property type="entry name" value="MATH_2"/>
    <property type="match status" value="1"/>
</dbReference>
<organism evidence="4 5">
    <name type="scientific">Microthlaspi erraticum</name>
    <dbReference type="NCBI Taxonomy" id="1685480"/>
    <lineage>
        <taxon>Eukaryota</taxon>
        <taxon>Viridiplantae</taxon>
        <taxon>Streptophyta</taxon>
        <taxon>Embryophyta</taxon>
        <taxon>Tracheophyta</taxon>
        <taxon>Spermatophyta</taxon>
        <taxon>Magnoliopsida</taxon>
        <taxon>eudicotyledons</taxon>
        <taxon>Gunneridae</taxon>
        <taxon>Pentapetalae</taxon>
        <taxon>rosids</taxon>
        <taxon>malvids</taxon>
        <taxon>Brassicales</taxon>
        <taxon>Brassicaceae</taxon>
        <taxon>Coluteocarpeae</taxon>
        <taxon>Microthlaspi</taxon>
    </lineage>
</organism>
<accession>A0A6D2KGQ6</accession>
<dbReference type="PANTHER" id="PTHR46236">
    <property type="entry name" value="TRAF-LIKE SUPERFAMILY PROTEIN"/>
    <property type="match status" value="1"/>
</dbReference>
<evidence type="ECO:0000256" key="1">
    <source>
        <dbReference type="ARBA" id="ARBA00023054"/>
    </source>
</evidence>
<dbReference type="PANTHER" id="PTHR46236:SF12">
    <property type="entry name" value="MATH DOMAIN-CONTAINING PROTEIN"/>
    <property type="match status" value="1"/>
</dbReference>
<dbReference type="Gene3D" id="1.10.287.1490">
    <property type="match status" value="1"/>
</dbReference>